<dbReference type="Proteomes" id="UP001367316">
    <property type="component" value="Unassembled WGS sequence"/>
</dbReference>
<feature type="signal peptide" evidence="2">
    <location>
        <begin position="1"/>
        <end position="26"/>
    </location>
</feature>
<keyword evidence="4" id="KW-1185">Reference proteome</keyword>
<proteinExistence type="predicted"/>
<sequence length="89" mass="10008">MAARIIHWYLTTSSSIMSFLPRLAWAGPGPPSRTSASLPSAQSLHPRLHNCPCHLHHHHHHHHRRVKLPSTGGYTLIPPNARHDSRLSI</sequence>
<dbReference type="EMBL" id="JBBPBF010000004">
    <property type="protein sequence ID" value="KAK7614450.1"/>
    <property type="molecule type" value="Genomic_DNA"/>
</dbReference>
<feature type="chain" id="PRO_5046931841" description="Secreted protein" evidence="2">
    <location>
        <begin position="27"/>
        <end position="89"/>
    </location>
</feature>
<name>A0ABR1NGZ7_9PEZI</name>
<keyword evidence="2" id="KW-0732">Signal</keyword>
<evidence type="ECO:0000256" key="2">
    <source>
        <dbReference type="SAM" id="SignalP"/>
    </source>
</evidence>
<evidence type="ECO:0000313" key="4">
    <source>
        <dbReference type="Proteomes" id="UP001367316"/>
    </source>
</evidence>
<reference evidence="3 4" key="1">
    <citation type="submission" date="2024-04" db="EMBL/GenBank/DDBJ databases">
        <title>Phyllosticta paracitricarpa is synonymous to the EU quarantine fungus P. citricarpa based on phylogenomic analyses.</title>
        <authorList>
            <consortium name="Lawrence Berkeley National Laboratory"/>
            <person name="Van ingen-buijs V.A."/>
            <person name="Van westerhoven A.C."/>
            <person name="Haridas S."/>
            <person name="Skiadas P."/>
            <person name="Martin F."/>
            <person name="Groenewald J.Z."/>
            <person name="Crous P.W."/>
            <person name="Seidl M.F."/>
        </authorList>
    </citation>
    <scope>NUCLEOTIDE SEQUENCE [LARGE SCALE GENOMIC DNA]</scope>
    <source>
        <strain evidence="3 4">CBS 141358</strain>
    </source>
</reference>
<comment type="caution">
    <text evidence="3">The sequence shown here is derived from an EMBL/GenBank/DDBJ whole genome shotgun (WGS) entry which is preliminary data.</text>
</comment>
<evidence type="ECO:0008006" key="5">
    <source>
        <dbReference type="Google" id="ProtNLM"/>
    </source>
</evidence>
<gene>
    <name evidence="3" type="ORF">JOL62DRAFT_307399</name>
</gene>
<evidence type="ECO:0000256" key="1">
    <source>
        <dbReference type="SAM" id="MobiDB-lite"/>
    </source>
</evidence>
<organism evidence="3 4">
    <name type="scientific">Phyllosticta paracitricarpa</name>
    <dbReference type="NCBI Taxonomy" id="2016321"/>
    <lineage>
        <taxon>Eukaryota</taxon>
        <taxon>Fungi</taxon>
        <taxon>Dikarya</taxon>
        <taxon>Ascomycota</taxon>
        <taxon>Pezizomycotina</taxon>
        <taxon>Dothideomycetes</taxon>
        <taxon>Dothideomycetes incertae sedis</taxon>
        <taxon>Botryosphaeriales</taxon>
        <taxon>Phyllostictaceae</taxon>
        <taxon>Phyllosticta</taxon>
    </lineage>
</organism>
<protein>
    <recommendedName>
        <fullName evidence="5">Secreted protein</fullName>
    </recommendedName>
</protein>
<evidence type="ECO:0000313" key="3">
    <source>
        <dbReference type="EMBL" id="KAK7614450.1"/>
    </source>
</evidence>
<accession>A0ABR1NGZ7</accession>
<feature type="region of interest" description="Disordered" evidence="1">
    <location>
        <begin position="59"/>
        <end position="89"/>
    </location>
</feature>